<reference evidence="9 10" key="1">
    <citation type="submission" date="2018-04" db="EMBL/GenBank/DDBJ databases">
        <title>Genomic Encyclopedia of Type Strains, Phase IV (KMG-IV): sequencing the most valuable type-strain genomes for metagenomic binning, comparative biology and taxonomic classification.</title>
        <authorList>
            <person name="Goeker M."/>
        </authorList>
    </citation>
    <scope>NUCLEOTIDE SEQUENCE [LARGE SCALE GENOMIC DNA]</scope>
    <source>
        <strain evidence="9 10">DSM 14823</strain>
    </source>
</reference>
<proteinExistence type="predicted"/>
<dbReference type="Pfam" id="PF00535">
    <property type="entry name" value="Glycos_transf_2"/>
    <property type="match status" value="1"/>
</dbReference>
<dbReference type="AlphaFoldDB" id="A0A2U1BBG9"/>
<feature type="domain" description="Glycosyltransferase 2-like" evidence="8">
    <location>
        <begin position="10"/>
        <end position="177"/>
    </location>
</feature>
<feature type="transmembrane region" description="Helical" evidence="7">
    <location>
        <begin position="238"/>
        <end position="259"/>
    </location>
</feature>
<dbReference type="Proteomes" id="UP000245959">
    <property type="component" value="Unassembled WGS sequence"/>
</dbReference>
<dbReference type="PANTHER" id="PTHR48090:SF1">
    <property type="entry name" value="PROPHAGE BACTOPRENOL GLUCOSYL TRANSFERASE HOMOLOG"/>
    <property type="match status" value="1"/>
</dbReference>
<keyword evidence="6 7" id="KW-0472">Membrane</keyword>
<keyword evidence="10" id="KW-1185">Reference proteome</keyword>
<gene>
    <name evidence="9" type="ORF">C8D82_101196</name>
</gene>
<feature type="transmembrane region" description="Helical" evidence="7">
    <location>
        <begin position="274"/>
        <end position="295"/>
    </location>
</feature>
<keyword evidence="4 7" id="KW-0812">Transmembrane</keyword>
<dbReference type="EMBL" id="QEKH01000001">
    <property type="protein sequence ID" value="PVY45998.1"/>
    <property type="molecule type" value="Genomic_DNA"/>
</dbReference>
<evidence type="ECO:0000256" key="6">
    <source>
        <dbReference type="ARBA" id="ARBA00023136"/>
    </source>
</evidence>
<dbReference type="CDD" id="cd04187">
    <property type="entry name" value="DPM1_like_bac"/>
    <property type="match status" value="1"/>
</dbReference>
<comment type="subcellular location">
    <subcellularLocation>
        <location evidence="1">Membrane</location>
        <topology evidence="1">Multi-pass membrane protein</topology>
    </subcellularLocation>
</comment>
<name>A0A2U1BBG9_9BACT</name>
<evidence type="ECO:0000313" key="10">
    <source>
        <dbReference type="Proteomes" id="UP000245959"/>
    </source>
</evidence>
<evidence type="ECO:0000259" key="8">
    <source>
        <dbReference type="Pfam" id="PF00535"/>
    </source>
</evidence>
<organism evidence="9 10">
    <name type="scientific">Victivallis vadensis</name>
    <dbReference type="NCBI Taxonomy" id="172901"/>
    <lineage>
        <taxon>Bacteria</taxon>
        <taxon>Pseudomonadati</taxon>
        <taxon>Lentisphaerota</taxon>
        <taxon>Lentisphaeria</taxon>
        <taxon>Victivallales</taxon>
        <taxon>Victivallaceae</taxon>
        <taxon>Victivallis</taxon>
    </lineage>
</organism>
<keyword evidence="3 9" id="KW-0808">Transferase</keyword>
<dbReference type="Gene3D" id="3.90.550.10">
    <property type="entry name" value="Spore Coat Polysaccharide Biosynthesis Protein SpsA, Chain A"/>
    <property type="match status" value="1"/>
</dbReference>
<keyword evidence="5 7" id="KW-1133">Transmembrane helix</keyword>
<dbReference type="RefSeq" id="WP_116882388.1">
    <property type="nucleotide sequence ID" value="NZ_CABMMC010000067.1"/>
</dbReference>
<dbReference type="PANTHER" id="PTHR48090">
    <property type="entry name" value="UNDECAPRENYL-PHOSPHATE 4-DEOXY-4-FORMAMIDO-L-ARABINOSE TRANSFERASE-RELATED"/>
    <property type="match status" value="1"/>
</dbReference>
<dbReference type="InterPro" id="IPR029044">
    <property type="entry name" value="Nucleotide-diphossugar_trans"/>
</dbReference>
<keyword evidence="2" id="KW-0328">Glycosyltransferase</keyword>
<comment type="caution">
    <text evidence="9">The sequence shown here is derived from an EMBL/GenBank/DDBJ whole genome shotgun (WGS) entry which is preliminary data.</text>
</comment>
<evidence type="ECO:0000256" key="1">
    <source>
        <dbReference type="ARBA" id="ARBA00004141"/>
    </source>
</evidence>
<dbReference type="GeneID" id="78293729"/>
<dbReference type="InterPro" id="IPR001173">
    <property type="entry name" value="Glyco_trans_2-like"/>
</dbReference>
<dbReference type="OrthoDB" id="9807778at2"/>
<dbReference type="SUPFAM" id="SSF53448">
    <property type="entry name" value="Nucleotide-diphospho-sugar transferases"/>
    <property type="match status" value="1"/>
</dbReference>
<accession>A0A2U1BBG9</accession>
<dbReference type="InterPro" id="IPR050256">
    <property type="entry name" value="Glycosyltransferase_2"/>
</dbReference>
<evidence type="ECO:0000313" key="9">
    <source>
        <dbReference type="EMBL" id="PVY45998.1"/>
    </source>
</evidence>
<evidence type="ECO:0000256" key="7">
    <source>
        <dbReference type="SAM" id="Phobius"/>
    </source>
</evidence>
<dbReference type="GO" id="GO:0016757">
    <property type="term" value="F:glycosyltransferase activity"/>
    <property type="evidence" value="ECO:0007669"/>
    <property type="project" value="UniProtKB-KW"/>
</dbReference>
<evidence type="ECO:0000256" key="2">
    <source>
        <dbReference type="ARBA" id="ARBA00022676"/>
    </source>
</evidence>
<evidence type="ECO:0000256" key="5">
    <source>
        <dbReference type="ARBA" id="ARBA00022989"/>
    </source>
</evidence>
<evidence type="ECO:0000256" key="4">
    <source>
        <dbReference type="ARBA" id="ARBA00022692"/>
    </source>
</evidence>
<evidence type="ECO:0000256" key="3">
    <source>
        <dbReference type="ARBA" id="ARBA00022679"/>
    </source>
</evidence>
<dbReference type="GO" id="GO:0005886">
    <property type="term" value="C:plasma membrane"/>
    <property type="evidence" value="ECO:0007669"/>
    <property type="project" value="TreeGrafter"/>
</dbReference>
<protein>
    <submittedName>
        <fullName evidence="9">Glycosyltransferase involved in cell wall biosynthesis</fullName>
    </submittedName>
</protein>
<sequence>MGKQEILRLVVPCYNEEQILEESAARLLEKLRSLTGAGKIAAGSGILLVDDGSSDRTWEIVCALQEANPEIAGIRLSRNRGHQIALWAGLMTARKNSDAVISLDADLQDDIEVIDRFVEEFQNGADIVYGVRSCRDTDTFFKRSTAEAFYRLMNWFGVKILFNHADYRLMSRRALEALSEYREVNLFLRGIVPLLGFRQAVVTYERKAAERPTHYPLRKMLLLALDGITSFSVTPIRLITLLGIVMLGLSALGVIYYWIVYLNGGTVRGWTSQVFIILILGGLQLFATGVIGEYIGKIYMEVKARPRYFIEEERGTDGEKR</sequence>